<proteinExistence type="predicted"/>
<dbReference type="EMBL" id="JASAOG010000275">
    <property type="protein sequence ID" value="KAK0041452.1"/>
    <property type="molecule type" value="Genomic_DNA"/>
</dbReference>
<dbReference type="Gene3D" id="2.30.30.190">
    <property type="entry name" value="CAP Gly-rich-like domain"/>
    <property type="match status" value="1"/>
</dbReference>
<dbReference type="SMART" id="SM01052">
    <property type="entry name" value="CAP_GLY"/>
    <property type="match status" value="1"/>
</dbReference>
<feature type="region of interest" description="Disordered" evidence="1">
    <location>
        <begin position="1"/>
        <end position="34"/>
    </location>
</feature>
<evidence type="ECO:0000256" key="1">
    <source>
        <dbReference type="SAM" id="MobiDB-lite"/>
    </source>
</evidence>
<reference evidence="3" key="1">
    <citation type="journal article" date="2023" name="PLoS Negl. Trop. Dis.">
        <title>A genome sequence for Biomphalaria pfeifferi, the major vector snail for the human-infecting parasite Schistosoma mansoni.</title>
        <authorList>
            <person name="Bu L."/>
            <person name="Lu L."/>
            <person name="Laidemitt M.R."/>
            <person name="Zhang S.M."/>
            <person name="Mutuku M."/>
            <person name="Mkoji G."/>
            <person name="Steinauer M."/>
            <person name="Loker E.S."/>
        </authorList>
    </citation>
    <scope>NUCLEOTIDE SEQUENCE</scope>
    <source>
        <strain evidence="3">KasaAsao</strain>
    </source>
</reference>
<dbReference type="SUPFAM" id="SSF74924">
    <property type="entry name" value="Cap-Gly domain"/>
    <property type="match status" value="1"/>
</dbReference>
<keyword evidence="4" id="KW-1185">Reference proteome</keyword>
<protein>
    <submittedName>
        <fullName evidence="3">Dynactin subunit 1</fullName>
    </submittedName>
</protein>
<dbReference type="InterPro" id="IPR036859">
    <property type="entry name" value="CAP-Gly_dom_sf"/>
</dbReference>
<comment type="caution">
    <text evidence="3">The sequence shown here is derived from an EMBL/GenBank/DDBJ whole genome shotgun (WGS) entry which is preliminary data.</text>
</comment>
<accession>A0AAD8ATA9</accession>
<evidence type="ECO:0000259" key="2">
    <source>
        <dbReference type="SMART" id="SM01052"/>
    </source>
</evidence>
<sequence length="301" mass="34780">MARSRDSESRSGRISRSRSSSKSRSNSKSSCTNKKNIYDCHVHDHDDQNSEKCMCDPCKRFWNKSFIEKKNGSMKSFSDNDVDQVQKGDRVLVYGSTRFNKKDMIYPGVVQYVGLSDKYPQAQKLKVGVSLYDNAYTTHNGIYKGKRYFFCPEGHGAMVNYTDVQVLKPYQRTPPLTGNTMFPSYEEMKKTRLLRQKKIQEEEKKLQEEHKLKRREQMHRPSVPTSLSPQPNDTVSQISSQGDKVQGSSQTDSANSQKQMKHLKKLFGEDDKAERMALTLFKLYQAYEEGKQLVHAEKNER</sequence>
<dbReference type="InterPro" id="IPR000938">
    <property type="entry name" value="CAP-Gly_domain"/>
</dbReference>
<evidence type="ECO:0000313" key="3">
    <source>
        <dbReference type="EMBL" id="KAK0041452.1"/>
    </source>
</evidence>
<feature type="domain" description="CAP-Gly" evidence="2">
    <location>
        <begin position="87"/>
        <end position="165"/>
    </location>
</feature>
<organism evidence="3 4">
    <name type="scientific">Biomphalaria pfeifferi</name>
    <name type="common">Bloodfluke planorb</name>
    <name type="synonym">Freshwater snail</name>
    <dbReference type="NCBI Taxonomy" id="112525"/>
    <lineage>
        <taxon>Eukaryota</taxon>
        <taxon>Metazoa</taxon>
        <taxon>Spiralia</taxon>
        <taxon>Lophotrochozoa</taxon>
        <taxon>Mollusca</taxon>
        <taxon>Gastropoda</taxon>
        <taxon>Heterobranchia</taxon>
        <taxon>Euthyneura</taxon>
        <taxon>Panpulmonata</taxon>
        <taxon>Hygrophila</taxon>
        <taxon>Lymnaeoidea</taxon>
        <taxon>Planorbidae</taxon>
        <taxon>Biomphalaria</taxon>
    </lineage>
</organism>
<feature type="region of interest" description="Disordered" evidence="1">
    <location>
        <begin position="206"/>
        <end position="269"/>
    </location>
</feature>
<reference evidence="3" key="2">
    <citation type="submission" date="2023-04" db="EMBL/GenBank/DDBJ databases">
        <authorList>
            <person name="Bu L."/>
            <person name="Lu L."/>
            <person name="Laidemitt M.R."/>
            <person name="Zhang S.M."/>
            <person name="Mutuku M."/>
            <person name="Mkoji G."/>
            <person name="Steinauer M."/>
            <person name="Loker E.S."/>
        </authorList>
    </citation>
    <scope>NUCLEOTIDE SEQUENCE</scope>
    <source>
        <strain evidence="3">KasaAsao</strain>
        <tissue evidence="3">Whole Snail</tissue>
    </source>
</reference>
<feature type="compositionally biased region" description="Polar residues" evidence="1">
    <location>
        <begin position="223"/>
        <end position="258"/>
    </location>
</feature>
<dbReference type="Proteomes" id="UP001233172">
    <property type="component" value="Unassembled WGS sequence"/>
</dbReference>
<dbReference type="Pfam" id="PF01302">
    <property type="entry name" value="CAP_GLY"/>
    <property type="match status" value="1"/>
</dbReference>
<gene>
    <name evidence="3" type="ORF">Bpfe_029123</name>
</gene>
<evidence type="ECO:0000313" key="4">
    <source>
        <dbReference type="Proteomes" id="UP001233172"/>
    </source>
</evidence>
<dbReference type="AlphaFoldDB" id="A0AAD8ATA9"/>
<name>A0AAD8ATA9_BIOPF</name>
<feature type="compositionally biased region" description="Basic and acidic residues" evidence="1">
    <location>
        <begin position="1"/>
        <end position="11"/>
    </location>
</feature>